<evidence type="ECO:0000313" key="3">
    <source>
        <dbReference type="Proteomes" id="UP001295444"/>
    </source>
</evidence>
<proteinExistence type="predicted"/>
<dbReference type="Proteomes" id="UP001295444">
    <property type="component" value="Chromosome 08"/>
</dbReference>
<feature type="compositionally biased region" description="Basic and acidic residues" evidence="1">
    <location>
        <begin position="24"/>
        <end position="42"/>
    </location>
</feature>
<feature type="region of interest" description="Disordered" evidence="1">
    <location>
        <begin position="24"/>
        <end position="80"/>
    </location>
</feature>
<gene>
    <name evidence="2" type="ORF">PECUL_23A027979</name>
</gene>
<dbReference type="AlphaFoldDB" id="A0AAD1T0H2"/>
<sequence>MKGDRTFTLTSTDDQAQFLLQLRKQETENKETQRSRHLEAKTHTQQTRANKESPHFGITEETNPHLSGLPQHSLRGPPNP</sequence>
<reference evidence="2" key="1">
    <citation type="submission" date="2022-03" db="EMBL/GenBank/DDBJ databases">
        <authorList>
            <person name="Alioto T."/>
            <person name="Alioto T."/>
            <person name="Gomez Garrido J."/>
        </authorList>
    </citation>
    <scope>NUCLEOTIDE SEQUENCE</scope>
</reference>
<dbReference type="EMBL" id="OW240919">
    <property type="protein sequence ID" value="CAH2313071.1"/>
    <property type="molecule type" value="Genomic_DNA"/>
</dbReference>
<name>A0AAD1T0H2_PELCU</name>
<evidence type="ECO:0000313" key="2">
    <source>
        <dbReference type="EMBL" id="CAH2313071.1"/>
    </source>
</evidence>
<feature type="non-terminal residue" evidence="2">
    <location>
        <position position="80"/>
    </location>
</feature>
<evidence type="ECO:0000256" key="1">
    <source>
        <dbReference type="SAM" id="MobiDB-lite"/>
    </source>
</evidence>
<organism evidence="2 3">
    <name type="scientific">Pelobates cultripes</name>
    <name type="common">Western spadefoot toad</name>
    <dbReference type="NCBI Taxonomy" id="61616"/>
    <lineage>
        <taxon>Eukaryota</taxon>
        <taxon>Metazoa</taxon>
        <taxon>Chordata</taxon>
        <taxon>Craniata</taxon>
        <taxon>Vertebrata</taxon>
        <taxon>Euteleostomi</taxon>
        <taxon>Amphibia</taxon>
        <taxon>Batrachia</taxon>
        <taxon>Anura</taxon>
        <taxon>Pelobatoidea</taxon>
        <taxon>Pelobatidae</taxon>
        <taxon>Pelobates</taxon>
    </lineage>
</organism>
<protein>
    <submittedName>
        <fullName evidence="2">Uncharacterized protein</fullName>
    </submittedName>
</protein>
<accession>A0AAD1T0H2</accession>
<keyword evidence="3" id="KW-1185">Reference proteome</keyword>